<organism evidence="2 3">
    <name type="scientific">Jimgerdemannia flammicorona</name>
    <dbReference type="NCBI Taxonomy" id="994334"/>
    <lineage>
        <taxon>Eukaryota</taxon>
        <taxon>Fungi</taxon>
        <taxon>Fungi incertae sedis</taxon>
        <taxon>Mucoromycota</taxon>
        <taxon>Mucoromycotina</taxon>
        <taxon>Endogonomycetes</taxon>
        <taxon>Endogonales</taxon>
        <taxon>Endogonaceae</taxon>
        <taxon>Jimgerdemannia</taxon>
    </lineage>
</organism>
<evidence type="ECO:0000313" key="3">
    <source>
        <dbReference type="Proteomes" id="UP000274822"/>
    </source>
</evidence>
<evidence type="ECO:0000256" key="1">
    <source>
        <dbReference type="SAM" id="MobiDB-lite"/>
    </source>
</evidence>
<reference evidence="2 3" key="1">
    <citation type="journal article" date="2018" name="New Phytol.">
        <title>Phylogenomics of Endogonaceae and evolution of mycorrhizas within Mucoromycota.</title>
        <authorList>
            <person name="Chang Y."/>
            <person name="Desiro A."/>
            <person name="Na H."/>
            <person name="Sandor L."/>
            <person name="Lipzen A."/>
            <person name="Clum A."/>
            <person name="Barry K."/>
            <person name="Grigoriev I.V."/>
            <person name="Martin F.M."/>
            <person name="Stajich J.E."/>
            <person name="Smith M.E."/>
            <person name="Bonito G."/>
            <person name="Spatafora J.W."/>
        </authorList>
    </citation>
    <scope>NUCLEOTIDE SEQUENCE [LARGE SCALE GENOMIC DNA]</scope>
    <source>
        <strain evidence="2 3">AD002</strain>
    </source>
</reference>
<dbReference type="EMBL" id="RBNJ01002405">
    <property type="protein sequence ID" value="RUS31998.1"/>
    <property type="molecule type" value="Genomic_DNA"/>
</dbReference>
<name>A0A433QQG4_9FUNG</name>
<feature type="region of interest" description="Disordered" evidence="1">
    <location>
        <begin position="1"/>
        <end position="55"/>
    </location>
</feature>
<dbReference type="Proteomes" id="UP000274822">
    <property type="component" value="Unassembled WGS sequence"/>
</dbReference>
<sequence length="104" mass="11684">MAYPSGRRPHYHRSAARSLLQDHRGRRRLRSGGDAQPHAIRARHGRHPAFRPPQGYLEAHGLESEHRLQNTGDTKWRHAGRGRLRVGACAATIPEEFQAVAGAR</sequence>
<evidence type="ECO:0000313" key="2">
    <source>
        <dbReference type="EMBL" id="RUS31998.1"/>
    </source>
</evidence>
<protein>
    <submittedName>
        <fullName evidence="2">Uncharacterized protein</fullName>
    </submittedName>
</protein>
<proteinExistence type="predicted"/>
<gene>
    <name evidence="2" type="ORF">BC938DRAFT_476534</name>
</gene>
<feature type="compositionally biased region" description="Basic residues" evidence="1">
    <location>
        <begin position="40"/>
        <end position="49"/>
    </location>
</feature>
<keyword evidence="3" id="KW-1185">Reference proteome</keyword>
<accession>A0A433QQG4</accession>
<comment type="caution">
    <text evidence="2">The sequence shown here is derived from an EMBL/GenBank/DDBJ whole genome shotgun (WGS) entry which is preliminary data.</text>
</comment>
<dbReference type="AlphaFoldDB" id="A0A433QQG4"/>